<name>A0A3E1R7S6_9BURK</name>
<proteinExistence type="predicted"/>
<feature type="compositionally biased region" description="Basic and acidic residues" evidence="1">
    <location>
        <begin position="19"/>
        <end position="31"/>
    </location>
</feature>
<dbReference type="EMBL" id="QFZK01000016">
    <property type="protein sequence ID" value="RFO95419.1"/>
    <property type="molecule type" value="Genomic_DNA"/>
</dbReference>
<reference evidence="2 3" key="1">
    <citation type="submission" date="2018-05" db="EMBL/GenBank/DDBJ databases">
        <title>Rhodoferax soyangensis sp.nov., isolated from an oligotrophic freshwater lake.</title>
        <authorList>
            <person name="Park M."/>
        </authorList>
    </citation>
    <scope>NUCLEOTIDE SEQUENCE [LARGE SCALE GENOMIC DNA]</scope>
    <source>
        <strain evidence="2 3">IMCC26218</strain>
    </source>
</reference>
<dbReference type="RefSeq" id="WP_117179527.1">
    <property type="nucleotide sequence ID" value="NZ_QFZK01000016.1"/>
</dbReference>
<protein>
    <submittedName>
        <fullName evidence="2">Uncharacterized protein</fullName>
    </submittedName>
</protein>
<sequence>MEAVKTSSSQALQAPQASKRVERTERTEPRSNPETQAQALAAKKAEVQPPPRATVNTRGEIVGQLLNVKA</sequence>
<dbReference type="AlphaFoldDB" id="A0A3E1R7S6"/>
<feature type="region of interest" description="Disordered" evidence="1">
    <location>
        <begin position="1"/>
        <end position="54"/>
    </location>
</feature>
<gene>
    <name evidence="2" type="ORF">DIC66_18165</name>
</gene>
<comment type="caution">
    <text evidence="2">The sequence shown here is derived from an EMBL/GenBank/DDBJ whole genome shotgun (WGS) entry which is preliminary data.</text>
</comment>
<keyword evidence="3" id="KW-1185">Reference proteome</keyword>
<evidence type="ECO:0000313" key="2">
    <source>
        <dbReference type="EMBL" id="RFO95419.1"/>
    </source>
</evidence>
<evidence type="ECO:0000313" key="3">
    <source>
        <dbReference type="Proteomes" id="UP000260665"/>
    </source>
</evidence>
<feature type="compositionally biased region" description="Low complexity" evidence="1">
    <location>
        <begin position="7"/>
        <end position="18"/>
    </location>
</feature>
<accession>A0A3E1R7S6</accession>
<evidence type="ECO:0000256" key="1">
    <source>
        <dbReference type="SAM" id="MobiDB-lite"/>
    </source>
</evidence>
<organism evidence="2 3">
    <name type="scientific">Rhodoferax lacus</name>
    <dbReference type="NCBI Taxonomy" id="2184758"/>
    <lineage>
        <taxon>Bacteria</taxon>
        <taxon>Pseudomonadati</taxon>
        <taxon>Pseudomonadota</taxon>
        <taxon>Betaproteobacteria</taxon>
        <taxon>Burkholderiales</taxon>
        <taxon>Comamonadaceae</taxon>
        <taxon>Rhodoferax</taxon>
    </lineage>
</organism>
<dbReference type="Proteomes" id="UP000260665">
    <property type="component" value="Unassembled WGS sequence"/>
</dbReference>